<sequence length="232" mass="24950">MNGWSRQRAGWVAKAIALLSLMVLNGCSTTYIPEPVQPDAPEYAPPALEFSLPTPAHGSLYRKGYNLALYQDRRAYRVGDILTVDLEEKTQASKKADTSTSKDSSLQGSGSYGFGSSTGSGQAQLGGGRDFSGNGSSSQQNQLTGAITVTVSGVLPNGVLVIRGEKWLRLNQGDEYIRLVGLVRPEDVDQANRISSQRIADARISYGGRGTLADVNAPGWGMRFFNDPIFPF</sequence>
<keyword evidence="13" id="KW-0966">Cell projection</keyword>
<evidence type="ECO:0000256" key="7">
    <source>
        <dbReference type="ARBA" id="ARBA00023139"/>
    </source>
</evidence>
<dbReference type="NCBIfam" id="NF001304">
    <property type="entry name" value="PRK00249.1-4"/>
    <property type="match status" value="1"/>
</dbReference>
<gene>
    <name evidence="11" type="primary">flgH</name>
    <name evidence="13" type="ordered locus">Fbal_2310</name>
</gene>
<keyword evidence="7" id="KW-0564">Palmitate</keyword>
<keyword evidence="13" id="KW-0282">Flagellum</keyword>
<dbReference type="OrthoDB" id="9789463at2"/>
<dbReference type="AlphaFoldDB" id="E1SLE9"/>
<keyword evidence="6 11" id="KW-0472">Membrane</keyword>
<name>E1SLE9_FERBD</name>
<comment type="subunit">
    <text evidence="4 11">The basal body constitutes a major portion of the flagellar organelle and consists of four rings (L,P,S, and M) mounted on a central rod.</text>
</comment>
<accession>E1SLE9</accession>
<keyword evidence="8 11" id="KW-0975">Bacterial flagellum</keyword>
<reference evidence="13 14" key="1">
    <citation type="journal article" date="2010" name="Stand. Genomic Sci.">
        <title>Complete genome sequence of Ferrimonas balearica type strain (PAT).</title>
        <authorList>
            <person name="Nolan M."/>
            <person name="Sikorski J."/>
            <person name="Davenport K."/>
            <person name="Lucas S."/>
            <person name="Glavina Del Rio T."/>
            <person name="Tice H."/>
            <person name="Cheng J."/>
            <person name="Goodwin L."/>
            <person name="Pitluck S."/>
            <person name="Liolios K."/>
            <person name="Ivanova N."/>
            <person name="Mavromatis K."/>
            <person name="Ovchinnikova G."/>
            <person name="Pati A."/>
            <person name="Chen A."/>
            <person name="Palaniappan K."/>
            <person name="Land M."/>
            <person name="Hauser L."/>
            <person name="Chang Y."/>
            <person name="Jeffries C."/>
            <person name="Tapia R."/>
            <person name="Brettin T."/>
            <person name="Detter J."/>
            <person name="Han C."/>
            <person name="Yasawong M."/>
            <person name="Rohde M."/>
            <person name="Tindall B."/>
            <person name="Goker M."/>
            <person name="Woyke T."/>
            <person name="Bristow J."/>
            <person name="Eisen J."/>
            <person name="Markowitz V."/>
            <person name="Hugenholtz P."/>
            <person name="Kyrpides N."/>
            <person name="Klenk H."/>
            <person name="Lapidus A."/>
        </authorList>
    </citation>
    <scope>NUCLEOTIDE SEQUENCE [LARGE SCALE GENOMIC DNA]</scope>
    <source>
        <strain evidence="14">DSM 9799 / CCM 4581 / KCTC 23876 / PAT</strain>
    </source>
</reference>
<evidence type="ECO:0000256" key="5">
    <source>
        <dbReference type="ARBA" id="ARBA00022729"/>
    </source>
</evidence>
<dbReference type="InterPro" id="IPR000527">
    <property type="entry name" value="Flag_Lring"/>
</dbReference>
<evidence type="ECO:0000256" key="9">
    <source>
        <dbReference type="ARBA" id="ARBA00023237"/>
    </source>
</evidence>
<dbReference type="HAMAP" id="MF_00415">
    <property type="entry name" value="FlgH"/>
    <property type="match status" value="1"/>
</dbReference>
<dbReference type="PANTHER" id="PTHR34933">
    <property type="entry name" value="FLAGELLAR L-RING PROTEIN"/>
    <property type="match status" value="1"/>
</dbReference>
<evidence type="ECO:0000256" key="2">
    <source>
        <dbReference type="ARBA" id="ARBA00004635"/>
    </source>
</evidence>
<dbReference type="GO" id="GO:0003774">
    <property type="term" value="F:cytoskeletal motor activity"/>
    <property type="evidence" value="ECO:0007669"/>
    <property type="project" value="InterPro"/>
</dbReference>
<evidence type="ECO:0000256" key="12">
    <source>
        <dbReference type="SAM" id="MobiDB-lite"/>
    </source>
</evidence>
<keyword evidence="14" id="KW-1185">Reference proteome</keyword>
<keyword evidence="10" id="KW-0449">Lipoprotein</keyword>
<keyword evidence="9 11" id="KW-0998">Cell outer membrane</keyword>
<protein>
    <recommendedName>
        <fullName evidence="11">Flagellar L-ring protein</fullName>
    </recommendedName>
    <alternativeName>
        <fullName evidence="11">Basal body L-ring protein</fullName>
    </alternativeName>
</protein>
<evidence type="ECO:0000256" key="1">
    <source>
        <dbReference type="ARBA" id="ARBA00002591"/>
    </source>
</evidence>
<dbReference type="Pfam" id="PF02107">
    <property type="entry name" value="FlgH"/>
    <property type="match status" value="1"/>
</dbReference>
<comment type="similarity">
    <text evidence="3 11">Belongs to the FlgH family.</text>
</comment>
<dbReference type="Proteomes" id="UP000006683">
    <property type="component" value="Chromosome"/>
</dbReference>
<feature type="compositionally biased region" description="Low complexity" evidence="12">
    <location>
        <begin position="98"/>
        <end position="109"/>
    </location>
</feature>
<dbReference type="STRING" id="550540.Fbal_2310"/>
<evidence type="ECO:0000256" key="3">
    <source>
        <dbReference type="ARBA" id="ARBA00006929"/>
    </source>
</evidence>
<feature type="compositionally biased region" description="Gly residues" evidence="12">
    <location>
        <begin position="110"/>
        <end position="130"/>
    </location>
</feature>
<evidence type="ECO:0000256" key="4">
    <source>
        <dbReference type="ARBA" id="ARBA00011439"/>
    </source>
</evidence>
<dbReference type="PRINTS" id="PR01008">
    <property type="entry name" value="FLGLRINGFLGH"/>
</dbReference>
<evidence type="ECO:0000313" key="13">
    <source>
        <dbReference type="EMBL" id="ADN76513.1"/>
    </source>
</evidence>
<evidence type="ECO:0000256" key="6">
    <source>
        <dbReference type="ARBA" id="ARBA00023136"/>
    </source>
</evidence>
<evidence type="ECO:0000256" key="11">
    <source>
        <dbReference type="HAMAP-Rule" id="MF_00415"/>
    </source>
</evidence>
<organism evidence="13 14">
    <name type="scientific">Ferrimonas balearica (strain DSM 9799 / CCM 4581 / KCTC 23876 / PAT)</name>
    <dbReference type="NCBI Taxonomy" id="550540"/>
    <lineage>
        <taxon>Bacteria</taxon>
        <taxon>Pseudomonadati</taxon>
        <taxon>Pseudomonadota</taxon>
        <taxon>Gammaproteobacteria</taxon>
        <taxon>Alteromonadales</taxon>
        <taxon>Ferrimonadaceae</taxon>
        <taxon>Ferrimonas</taxon>
    </lineage>
</organism>
<evidence type="ECO:0000256" key="8">
    <source>
        <dbReference type="ARBA" id="ARBA00023143"/>
    </source>
</evidence>
<feature type="region of interest" description="Disordered" evidence="12">
    <location>
        <begin position="90"/>
        <end position="139"/>
    </location>
</feature>
<dbReference type="HOGENOM" id="CLU_069313_0_2_6"/>
<proteinExistence type="inferred from homology"/>
<comment type="subcellular location">
    <subcellularLocation>
        <location evidence="11">Cell outer membrane</location>
    </subcellularLocation>
    <subcellularLocation>
        <location evidence="11">Bacterial flagellum basal body</location>
    </subcellularLocation>
    <subcellularLocation>
        <location evidence="2">Membrane</location>
        <topology evidence="2">Lipid-anchor</topology>
    </subcellularLocation>
</comment>
<dbReference type="GO" id="GO:0009279">
    <property type="term" value="C:cell outer membrane"/>
    <property type="evidence" value="ECO:0007669"/>
    <property type="project" value="UniProtKB-SubCell"/>
</dbReference>
<dbReference type="PANTHER" id="PTHR34933:SF1">
    <property type="entry name" value="FLAGELLAR L-RING PROTEIN"/>
    <property type="match status" value="1"/>
</dbReference>
<dbReference type="GO" id="GO:0009427">
    <property type="term" value="C:bacterial-type flagellum basal body, distal rod, L ring"/>
    <property type="evidence" value="ECO:0007669"/>
    <property type="project" value="InterPro"/>
</dbReference>
<keyword evidence="5" id="KW-0732">Signal</keyword>
<dbReference type="EMBL" id="CP002209">
    <property type="protein sequence ID" value="ADN76513.1"/>
    <property type="molecule type" value="Genomic_DNA"/>
</dbReference>
<dbReference type="eggNOG" id="COG2063">
    <property type="taxonomic scope" value="Bacteria"/>
</dbReference>
<comment type="function">
    <text evidence="1 11">Assembles around the rod to form the L-ring and probably protects the motor/basal body from shearing forces during rotation.</text>
</comment>
<dbReference type="KEGG" id="fbl:Fbal_2310"/>
<evidence type="ECO:0000256" key="10">
    <source>
        <dbReference type="ARBA" id="ARBA00023288"/>
    </source>
</evidence>
<keyword evidence="13" id="KW-0969">Cilium</keyword>
<dbReference type="GO" id="GO:0071973">
    <property type="term" value="P:bacterial-type flagellum-dependent cell motility"/>
    <property type="evidence" value="ECO:0007669"/>
    <property type="project" value="InterPro"/>
</dbReference>
<evidence type="ECO:0000313" key="14">
    <source>
        <dbReference type="Proteomes" id="UP000006683"/>
    </source>
</evidence>